<protein>
    <submittedName>
        <fullName evidence="10">Mobile element protein</fullName>
    </submittedName>
</protein>
<evidence type="ECO:0000259" key="8">
    <source>
        <dbReference type="Pfam" id="PF07282"/>
    </source>
</evidence>
<dbReference type="GO" id="GO:0006310">
    <property type="term" value="P:DNA recombination"/>
    <property type="evidence" value="ECO:0007669"/>
    <property type="project" value="UniProtKB-KW"/>
</dbReference>
<dbReference type="GO" id="GO:0032196">
    <property type="term" value="P:transposition"/>
    <property type="evidence" value="ECO:0007669"/>
    <property type="project" value="UniProtKB-KW"/>
</dbReference>
<dbReference type="InterPro" id="IPR010095">
    <property type="entry name" value="Cas12f1-like_TNB"/>
</dbReference>
<evidence type="ECO:0000256" key="5">
    <source>
        <dbReference type="ARBA" id="ARBA00023125"/>
    </source>
</evidence>
<dbReference type="GO" id="GO:0003677">
    <property type="term" value="F:DNA binding"/>
    <property type="evidence" value="ECO:0007669"/>
    <property type="project" value="UniProtKB-KW"/>
</dbReference>
<dbReference type="NCBIfam" id="NF040570">
    <property type="entry name" value="guided_TnpB"/>
    <property type="match status" value="1"/>
</dbReference>
<evidence type="ECO:0000256" key="4">
    <source>
        <dbReference type="ARBA" id="ARBA00022833"/>
    </source>
</evidence>
<dbReference type="Pfam" id="PF01385">
    <property type="entry name" value="OrfB_IS605"/>
    <property type="match status" value="1"/>
</dbReference>
<reference evidence="10" key="1">
    <citation type="submission" date="2020-02" db="EMBL/GenBank/DDBJ databases">
        <authorList>
            <person name="Meier V. D."/>
        </authorList>
    </citation>
    <scope>NUCLEOTIDE SEQUENCE</scope>
    <source>
        <strain evidence="10">AVDCRST_MAG81</strain>
    </source>
</reference>
<proteinExistence type="inferred from homology"/>
<evidence type="ECO:0000313" key="10">
    <source>
        <dbReference type="EMBL" id="CAA9587446.1"/>
    </source>
</evidence>
<accession>A0A6J4VS87</accession>
<keyword evidence="4" id="KW-0862">Zinc</keyword>
<dbReference type="GO" id="GO:0046872">
    <property type="term" value="F:metal ion binding"/>
    <property type="evidence" value="ECO:0007669"/>
    <property type="project" value="UniProtKB-KW"/>
</dbReference>
<dbReference type="AlphaFoldDB" id="A0A6J4VS87"/>
<organism evidence="10">
    <name type="scientific">uncultured Synechococcales cyanobacterium</name>
    <dbReference type="NCBI Taxonomy" id="1936017"/>
    <lineage>
        <taxon>Bacteria</taxon>
        <taxon>Bacillati</taxon>
        <taxon>Cyanobacteriota</taxon>
        <taxon>Cyanophyceae</taxon>
        <taxon>Synechococcales</taxon>
        <taxon>environmental samples</taxon>
    </lineage>
</organism>
<gene>
    <name evidence="10" type="ORF">AVDCRST_MAG81-4184</name>
</gene>
<evidence type="ECO:0000259" key="9">
    <source>
        <dbReference type="Pfam" id="PF12323"/>
    </source>
</evidence>
<keyword evidence="3" id="KW-0479">Metal-binding</keyword>
<keyword evidence="2" id="KW-0815">Transposition</keyword>
<keyword evidence="5" id="KW-0238">DNA-binding</keyword>
<feature type="domain" description="Probable transposase IS891/IS1136/IS1341" evidence="7">
    <location>
        <begin position="167"/>
        <end position="275"/>
    </location>
</feature>
<dbReference type="InterPro" id="IPR021027">
    <property type="entry name" value="Transposase_put_HTH"/>
</dbReference>
<sequence>MLTRRITFRMYPSKAQEAKLFDWRRLHCYLYNSAVADRRDSYKKRCVSVNYLDQQNRLPAFKETWGEYKELGSQALQNTLKRVDLAYQGFFKRLRGYPKFKSIRHYSGWTYPAKAGWKAETDGKNGHLNISNLGRVQITGQARTWGTPTTCTIVCRNGKWYASITVDCEPQRGTGEGAIGLDFGCNHAVATSDGTLIENPRFLGKSLAKVRSQSKQLRRKKKRSRRWKKVSKKVSKLQRKIANQRQDWTHKVAAEIVRSNSLVATEKLSLNNMTRKATTKGKQQKAGLDRSILDVGIGALISAIKYKLTEVNGVFVEVPTQQVKPSQTCPQCGNQVKKTLAERVHSCIKCGYVADRDVAAAKVMLNWATGLGTNLDRCGLDSSTNRATGRQLAKTKRQKLLAL</sequence>
<dbReference type="Pfam" id="PF07282">
    <property type="entry name" value="Cas12f1-like_TNB"/>
    <property type="match status" value="1"/>
</dbReference>
<name>A0A6J4VS87_9CYAN</name>
<evidence type="ECO:0000256" key="6">
    <source>
        <dbReference type="ARBA" id="ARBA00023172"/>
    </source>
</evidence>
<evidence type="ECO:0000256" key="1">
    <source>
        <dbReference type="ARBA" id="ARBA00008761"/>
    </source>
</evidence>
<evidence type="ECO:0000259" key="7">
    <source>
        <dbReference type="Pfam" id="PF01385"/>
    </source>
</evidence>
<comment type="similarity">
    <text evidence="1">In the C-terminal section; belongs to the transposase 35 family.</text>
</comment>
<keyword evidence="6" id="KW-0233">DNA recombination</keyword>
<dbReference type="InterPro" id="IPR001959">
    <property type="entry name" value="Transposase"/>
</dbReference>
<feature type="domain" description="Cas12f1-like TNB" evidence="8">
    <location>
        <begin position="299"/>
        <end position="363"/>
    </location>
</feature>
<evidence type="ECO:0000256" key="2">
    <source>
        <dbReference type="ARBA" id="ARBA00022578"/>
    </source>
</evidence>
<evidence type="ECO:0000256" key="3">
    <source>
        <dbReference type="ARBA" id="ARBA00022723"/>
    </source>
</evidence>
<dbReference type="Pfam" id="PF12323">
    <property type="entry name" value="HTH_OrfB_IS605"/>
    <property type="match status" value="1"/>
</dbReference>
<feature type="domain" description="Transposase putative helix-turn-helix" evidence="9">
    <location>
        <begin position="1"/>
        <end position="45"/>
    </location>
</feature>
<dbReference type="EMBL" id="CADCWO010000213">
    <property type="protein sequence ID" value="CAA9587446.1"/>
    <property type="molecule type" value="Genomic_DNA"/>
</dbReference>